<evidence type="ECO:0000313" key="2">
    <source>
        <dbReference type="Proteomes" id="UP000729701"/>
    </source>
</evidence>
<dbReference type="AlphaFoldDB" id="A0A951QPP9"/>
<accession>A0A951QPP9</accession>
<proteinExistence type="predicted"/>
<reference evidence="1" key="1">
    <citation type="submission" date="2021-05" db="EMBL/GenBank/DDBJ databases">
        <authorList>
            <person name="Pietrasiak N."/>
            <person name="Ward R."/>
            <person name="Stajich J.E."/>
            <person name="Kurbessoian T."/>
        </authorList>
    </citation>
    <scope>NUCLEOTIDE SEQUENCE</scope>
    <source>
        <strain evidence="1">GSE-NOS-MK-12-04C</strain>
    </source>
</reference>
<dbReference type="EMBL" id="JAHHGZ010000028">
    <property type="protein sequence ID" value="MBW4670234.1"/>
    <property type="molecule type" value="Genomic_DNA"/>
</dbReference>
<sequence>MIWGLNPHIQHISSLFCEVQFGVFLQQGAGNKPEKYYSREFFHWLGVVELAGFELVSQMWMRCYSVLSCFNVAQAIALNICV</sequence>
<dbReference type="Proteomes" id="UP000729701">
    <property type="component" value="Unassembled WGS sequence"/>
</dbReference>
<evidence type="ECO:0000313" key="1">
    <source>
        <dbReference type="EMBL" id="MBW4670234.1"/>
    </source>
</evidence>
<organism evidence="1 2">
    <name type="scientific">Cyanomargarita calcarea GSE-NOS-MK-12-04C</name>
    <dbReference type="NCBI Taxonomy" id="2839659"/>
    <lineage>
        <taxon>Bacteria</taxon>
        <taxon>Bacillati</taxon>
        <taxon>Cyanobacteriota</taxon>
        <taxon>Cyanophyceae</taxon>
        <taxon>Nostocales</taxon>
        <taxon>Cyanomargaritaceae</taxon>
        <taxon>Cyanomargarita</taxon>
    </lineage>
</organism>
<name>A0A951QPP9_9CYAN</name>
<reference evidence="1" key="2">
    <citation type="journal article" date="2022" name="Microbiol. Resour. Announc.">
        <title>Metagenome Sequencing to Explore Phylogenomics of Terrestrial Cyanobacteria.</title>
        <authorList>
            <person name="Ward R.D."/>
            <person name="Stajich J.E."/>
            <person name="Johansen J.R."/>
            <person name="Huntemann M."/>
            <person name="Clum A."/>
            <person name="Foster B."/>
            <person name="Foster B."/>
            <person name="Roux S."/>
            <person name="Palaniappan K."/>
            <person name="Varghese N."/>
            <person name="Mukherjee S."/>
            <person name="Reddy T.B.K."/>
            <person name="Daum C."/>
            <person name="Copeland A."/>
            <person name="Chen I.A."/>
            <person name="Ivanova N.N."/>
            <person name="Kyrpides N.C."/>
            <person name="Shapiro N."/>
            <person name="Eloe-Fadrosh E.A."/>
            <person name="Pietrasiak N."/>
        </authorList>
    </citation>
    <scope>NUCLEOTIDE SEQUENCE</scope>
    <source>
        <strain evidence="1">GSE-NOS-MK-12-04C</strain>
    </source>
</reference>
<protein>
    <submittedName>
        <fullName evidence="1">Uncharacterized protein</fullName>
    </submittedName>
</protein>
<gene>
    <name evidence="1" type="ORF">KME60_23175</name>
</gene>
<comment type="caution">
    <text evidence="1">The sequence shown here is derived from an EMBL/GenBank/DDBJ whole genome shotgun (WGS) entry which is preliminary data.</text>
</comment>